<keyword evidence="2" id="KW-1185">Reference proteome</keyword>
<dbReference type="RefSeq" id="WP_379682420.1">
    <property type="nucleotide sequence ID" value="NZ_JBHLYW010000033.1"/>
</dbReference>
<name>A0ABV6BYL3_9FLAO</name>
<protein>
    <recommendedName>
        <fullName evidence="3">Lipoprotein</fullName>
    </recommendedName>
</protein>
<reference evidence="1 2" key="1">
    <citation type="submission" date="2024-09" db="EMBL/GenBank/DDBJ databases">
        <authorList>
            <person name="Sun Q."/>
            <person name="Mori K."/>
        </authorList>
    </citation>
    <scope>NUCLEOTIDE SEQUENCE [LARGE SCALE GENOMIC DNA]</scope>
    <source>
        <strain evidence="1 2">CGMCC 1.12926</strain>
    </source>
</reference>
<proteinExistence type="predicted"/>
<dbReference type="PROSITE" id="PS51257">
    <property type="entry name" value="PROKAR_LIPOPROTEIN"/>
    <property type="match status" value="1"/>
</dbReference>
<accession>A0ABV6BYL3</accession>
<evidence type="ECO:0008006" key="3">
    <source>
        <dbReference type="Google" id="ProtNLM"/>
    </source>
</evidence>
<evidence type="ECO:0000313" key="1">
    <source>
        <dbReference type="EMBL" id="MFC0080525.1"/>
    </source>
</evidence>
<sequence>MKRILIILTLFFSFLSCKKEKSEESAKLQITKSNDMNINSIDTIKKIVEQQVLHGYAVKEAGLDMQSDYDYKKEDYEIIRQLSIDILKSYNYRVLNDENFQNKVFRIFDFKDIQKDINFLVEFACPLKKTKYQLDVNYTVSNNNPLFIDSKNKIILEALYAPQLINYKTDYPDIYNKEEKIEKSKSVNGQSFDIIKWKEIPNLDEQRKKNVQTLVARNLYLFNDSRAHFKWLIVNDAIFMRSLVTTFGYYDDKELLKWGGGDKTEFTNQNIEEANKIIYNKKCDGKIVFDQQLLNILVEDEAKATQFYDFVRYYYIDWLLSDKSIELNFSQKAEIIARIHSFIYKYAKDYRTVDFMGKFAEYNDSDNKYSKEFKLKNYYNIPEFEKQWKQAKIDGDGISLPGEE</sequence>
<evidence type="ECO:0000313" key="2">
    <source>
        <dbReference type="Proteomes" id="UP001589734"/>
    </source>
</evidence>
<gene>
    <name evidence="1" type="ORF">ACFFLS_26035</name>
</gene>
<dbReference type="Proteomes" id="UP001589734">
    <property type="component" value="Unassembled WGS sequence"/>
</dbReference>
<comment type="caution">
    <text evidence="1">The sequence shown here is derived from an EMBL/GenBank/DDBJ whole genome shotgun (WGS) entry which is preliminary data.</text>
</comment>
<organism evidence="1 2">
    <name type="scientific">Flavobacterium procerum</name>
    <dbReference type="NCBI Taxonomy" id="1455569"/>
    <lineage>
        <taxon>Bacteria</taxon>
        <taxon>Pseudomonadati</taxon>
        <taxon>Bacteroidota</taxon>
        <taxon>Flavobacteriia</taxon>
        <taxon>Flavobacteriales</taxon>
        <taxon>Flavobacteriaceae</taxon>
        <taxon>Flavobacterium</taxon>
    </lineage>
</organism>
<dbReference type="EMBL" id="JBHLYW010000033">
    <property type="protein sequence ID" value="MFC0080525.1"/>
    <property type="molecule type" value="Genomic_DNA"/>
</dbReference>